<feature type="domain" description="ATP-dependent Clp protease ATP-binding subunit ClpX zinc ribbon" evidence="1">
    <location>
        <begin position="23"/>
        <end position="63"/>
    </location>
</feature>
<dbReference type="SMART" id="SM00994">
    <property type="entry name" value="zf-C4_ClpX"/>
    <property type="match status" value="1"/>
</dbReference>
<accession>A0ABZ0Z5U7</accession>
<dbReference type="Gene3D" id="3.40.50.300">
    <property type="entry name" value="P-loop containing nucleotide triphosphate hydrolases"/>
    <property type="match status" value="1"/>
</dbReference>
<dbReference type="EMBL" id="OR769223">
    <property type="protein sequence ID" value="WQJ53592.1"/>
    <property type="molecule type" value="Genomic_DNA"/>
</dbReference>
<dbReference type="InterPro" id="IPR027417">
    <property type="entry name" value="P-loop_NTPase"/>
</dbReference>
<dbReference type="Gene3D" id="6.20.220.10">
    <property type="entry name" value="ClpX chaperone, C4-type zinc finger domain"/>
    <property type="match status" value="1"/>
</dbReference>
<dbReference type="InterPro" id="IPR050052">
    <property type="entry name" value="ATP-dep_Clp_protease_ClpX"/>
</dbReference>
<dbReference type="InterPro" id="IPR038366">
    <property type="entry name" value="Znf_CppX_C4_sf"/>
</dbReference>
<dbReference type="Pfam" id="PF06689">
    <property type="entry name" value="zf-C4_ClpX"/>
    <property type="match status" value="1"/>
</dbReference>
<reference evidence="2 3" key="1">
    <citation type="submission" date="2023-11" db="EMBL/GenBank/DDBJ databases">
        <authorList>
            <person name="Cook R."/>
            <person name="Crisci M."/>
            <person name="Pye H."/>
            <person name="Adriaenssens E."/>
            <person name="Santini J."/>
        </authorList>
    </citation>
    <scope>NUCLEOTIDE SEQUENCE [LARGE SCALE GENOMIC DNA]</scope>
    <source>
        <strain evidence="2">Lak_Megaphage_Sonny</strain>
    </source>
</reference>
<protein>
    <recommendedName>
        <fullName evidence="1">ATP-dependent Clp protease ATP-binding subunit ClpX zinc ribbon domain-containing protein</fullName>
    </recommendedName>
</protein>
<keyword evidence="3" id="KW-1185">Reference proteome</keyword>
<evidence type="ECO:0000313" key="3">
    <source>
        <dbReference type="Proteomes" id="UP001358193"/>
    </source>
</evidence>
<proteinExistence type="predicted"/>
<dbReference type="PANTHER" id="PTHR48102">
    <property type="entry name" value="ATP-DEPENDENT CLP PROTEASE ATP-BINDING SUBUNIT CLPX-LIKE, MITOCHONDRIAL-RELATED"/>
    <property type="match status" value="1"/>
</dbReference>
<dbReference type="Proteomes" id="UP001358193">
    <property type="component" value="Segment"/>
</dbReference>
<sequence>MTNKIKEFFKKNKKNNDALDVPVHHCSLCGAPETEIPIIIRGGSNTYVCQKCAELIYSQMGELYKYIEGPTGISQQTSSENVPAIKAHTSGDTVSVPTPHEIKEYLDQYVIGQDEAKIKLAVAVYNHYKRICQQKNDVDIDKSNCLLLGTTGSGKCVTGDTIVTVRNKKTGEIQNISINDFRKTYCNE</sequence>
<dbReference type="SUPFAM" id="SSF52540">
    <property type="entry name" value="P-loop containing nucleoside triphosphate hydrolases"/>
    <property type="match status" value="1"/>
</dbReference>
<name>A0ABZ0Z5U7_9CAUD</name>
<dbReference type="InterPro" id="IPR010603">
    <property type="entry name" value="Znf_CppX_C4"/>
</dbReference>
<organism evidence="2 3">
    <name type="scientific">phage Lak_Megaphage_Sonny</name>
    <dbReference type="NCBI Taxonomy" id="3109229"/>
    <lineage>
        <taxon>Viruses</taxon>
        <taxon>Duplodnaviria</taxon>
        <taxon>Heunggongvirae</taxon>
        <taxon>Uroviricota</taxon>
        <taxon>Caudoviricetes</taxon>
        <taxon>Caudoviricetes code 15 clade</taxon>
    </lineage>
</organism>
<evidence type="ECO:0000259" key="1">
    <source>
        <dbReference type="SMART" id="SM00994"/>
    </source>
</evidence>
<dbReference type="PANTHER" id="PTHR48102:SF7">
    <property type="entry name" value="ATP-DEPENDENT CLP PROTEASE ATP-BINDING SUBUNIT CLPX-LIKE, MITOCHONDRIAL"/>
    <property type="match status" value="1"/>
</dbReference>
<evidence type="ECO:0000313" key="2">
    <source>
        <dbReference type="EMBL" id="WQJ53592.1"/>
    </source>
</evidence>